<evidence type="ECO:0000256" key="1">
    <source>
        <dbReference type="SAM" id="MobiDB-lite"/>
    </source>
</evidence>
<dbReference type="Proteomes" id="UP001152888">
    <property type="component" value="Unassembled WGS sequence"/>
</dbReference>
<name>A0A9P0MD64_ACAOB</name>
<dbReference type="EMBL" id="CAKOFQ010006700">
    <property type="protein sequence ID" value="CAH1962243.1"/>
    <property type="molecule type" value="Genomic_DNA"/>
</dbReference>
<comment type="caution">
    <text evidence="3">The sequence shown here is derived from an EMBL/GenBank/DDBJ whole genome shotgun (WGS) entry which is preliminary data.</text>
</comment>
<reference evidence="3" key="1">
    <citation type="submission" date="2022-03" db="EMBL/GenBank/DDBJ databases">
        <authorList>
            <person name="Sayadi A."/>
        </authorList>
    </citation>
    <scope>NUCLEOTIDE SEQUENCE</scope>
</reference>
<keyword evidence="4" id="KW-1185">Reference proteome</keyword>
<dbReference type="AlphaFoldDB" id="A0A9P0MD64"/>
<dbReference type="OrthoDB" id="10028342at2759"/>
<evidence type="ECO:0000313" key="4">
    <source>
        <dbReference type="Proteomes" id="UP001152888"/>
    </source>
</evidence>
<protein>
    <submittedName>
        <fullName evidence="3">Uncharacterized protein</fullName>
    </submittedName>
</protein>
<gene>
    <name evidence="3" type="ORF">ACAOBT_LOCUS32509</name>
    <name evidence="2" type="ORF">ACAOBT_LOCUS4584</name>
</gene>
<accession>A0A9P0MD64</accession>
<feature type="compositionally biased region" description="Basic and acidic residues" evidence="1">
    <location>
        <begin position="86"/>
        <end position="104"/>
    </location>
</feature>
<organism evidence="3 4">
    <name type="scientific">Acanthoscelides obtectus</name>
    <name type="common">Bean weevil</name>
    <name type="synonym">Bruchus obtectus</name>
    <dbReference type="NCBI Taxonomy" id="200917"/>
    <lineage>
        <taxon>Eukaryota</taxon>
        <taxon>Metazoa</taxon>
        <taxon>Ecdysozoa</taxon>
        <taxon>Arthropoda</taxon>
        <taxon>Hexapoda</taxon>
        <taxon>Insecta</taxon>
        <taxon>Pterygota</taxon>
        <taxon>Neoptera</taxon>
        <taxon>Endopterygota</taxon>
        <taxon>Coleoptera</taxon>
        <taxon>Polyphaga</taxon>
        <taxon>Cucujiformia</taxon>
        <taxon>Chrysomeloidea</taxon>
        <taxon>Chrysomelidae</taxon>
        <taxon>Bruchinae</taxon>
        <taxon>Bruchini</taxon>
        <taxon>Acanthoscelides</taxon>
    </lineage>
</organism>
<feature type="compositionally biased region" description="Low complexity" evidence="1">
    <location>
        <begin position="74"/>
        <end position="85"/>
    </location>
</feature>
<proteinExistence type="predicted"/>
<evidence type="ECO:0000313" key="2">
    <source>
        <dbReference type="EMBL" id="CAH1962243.1"/>
    </source>
</evidence>
<feature type="region of interest" description="Disordered" evidence="1">
    <location>
        <begin position="24"/>
        <end position="104"/>
    </location>
</feature>
<dbReference type="EMBL" id="CAKOFQ010008128">
    <property type="protein sequence ID" value="CAH2011942.1"/>
    <property type="molecule type" value="Genomic_DNA"/>
</dbReference>
<evidence type="ECO:0000313" key="3">
    <source>
        <dbReference type="EMBL" id="CAH2011942.1"/>
    </source>
</evidence>
<sequence>MGRRKWKLYQESMSRNYLQPLNNNIKRTNLSEDEEEYQKEVKTQSAVLDTEKEDESSTTVKQETNGGGEDEGDNGSSPAAEAAASETKEEQCQKENENEAALERLQDWTPETKCYFCVDGKLDSEHTAHGVLVSIVSMTEM</sequence>